<keyword evidence="5 10" id="KW-0812">Transmembrane</keyword>
<feature type="compositionally biased region" description="Low complexity" evidence="11">
    <location>
        <begin position="766"/>
        <end position="776"/>
    </location>
</feature>
<feature type="transmembrane region" description="Helical" evidence="10">
    <location>
        <begin position="56"/>
        <end position="77"/>
    </location>
</feature>
<dbReference type="Proteomes" id="UP000007264">
    <property type="component" value="Unassembled WGS sequence"/>
</dbReference>
<protein>
    <recommendedName>
        <fullName evidence="10">Potassium transporter</fullName>
    </recommendedName>
</protein>
<keyword evidence="6 10" id="KW-0630">Potassium</keyword>
<feature type="transmembrane region" description="Helical" evidence="10">
    <location>
        <begin position="272"/>
        <end position="297"/>
    </location>
</feature>
<sequence length="905" mass="99953">MKRSLTDLIRKKEPGRQGFADSILSRVTSKAWENDADIEDPGAAERSGKAKWRGTLILGFQALGVVYGDIGTSPLYVISSTFLDGAPSEEDIVGVISLIIWSLTALLVIKYAAIVLRADDNGQGGTFALYSLLKRQAELGNSGKLMESDRHLSQYSIGRGDTRLASRLSRRKRTQSAPPGGLPTVTEYSTKLVDWRQRFIENRHTQNILRVLVVAGVGMIMGDGVLTPAISVVSACEGLQQASANITRSMIVIIAIVILAGLFMIQQFGTKFVGYLFSPIILVWFLFNSVVGIYNIAKYRPVIFKAFGPNYWFSFFLRNQKGGWQALGGVVLCITGVEALFADLGHFNRPSIQISTFCIVYPALIITYLGQGSYLLAHPDAFDAMFWKSLPQGTFWPMFVVATLAAIIASQALISAVFQIVSQAIVQGFFPRFHVYHTSREHRGQVYIPLINYLLMALCLIIVGTFQTSTNIGRAYGISVLADMFLTTHFMTLVLMTIWRLPLPLVVLWYCVFAPIEATYLSSALEKIPTGGWFSVMMSGIYTCIMLLWFWGNSKKKAFYGRKKLKLHQFLALMGDDGKDEQTSMTIASQKIALKASATKLKRVRGVGLYYGEDIHGVPPVLLQMVSRTPVLYEVNIFVTNRFVPIPEVLPSERILVEQLGVSGFYHIVARYGYMEEVKQDDAFVRVLLERVLHLLLITLQERASAMPTLHHDLGLPASHKVPPPSDTNFKARDDSAKHDTPLTAGGAAAEVQLTPVTTTAAQPAAAAADGAPAPTLVEIPGQGRSLSPSDHVPEPFLYRNLEEVANKLATAPKEVATRYHRAAIVADEIRVVKHAANQHNVVFILGHTHVVLPKRIPFWSVPRRILLELPFKMFADAFSEPADSIFNIPSAHLLEIGLPYTLDA</sequence>
<gene>
    <name evidence="14" type="ORF">COCSUDRAFT_46832</name>
</gene>
<evidence type="ECO:0000256" key="4">
    <source>
        <dbReference type="ARBA" id="ARBA00022538"/>
    </source>
</evidence>
<feature type="region of interest" description="Disordered" evidence="11">
    <location>
        <begin position="715"/>
        <end position="743"/>
    </location>
</feature>
<feature type="transmembrane region" description="Helical" evidence="10">
    <location>
        <begin position="354"/>
        <end position="376"/>
    </location>
</feature>
<comment type="similarity">
    <text evidence="2 10">Belongs to the HAK/KUP transporter (TC 2.A.72.3) family.</text>
</comment>
<dbReference type="InterPro" id="IPR053951">
    <property type="entry name" value="K_trans_N"/>
</dbReference>
<feature type="compositionally biased region" description="Basic and acidic residues" evidence="11">
    <location>
        <begin position="730"/>
        <end position="741"/>
    </location>
</feature>
<dbReference type="AlphaFoldDB" id="I0Z1I4"/>
<dbReference type="PANTHER" id="PTHR30540">
    <property type="entry name" value="OSMOTIC STRESS POTASSIUM TRANSPORTER"/>
    <property type="match status" value="1"/>
</dbReference>
<feature type="region of interest" description="Disordered" evidence="11">
    <location>
        <begin position="766"/>
        <end position="791"/>
    </location>
</feature>
<evidence type="ECO:0000313" key="14">
    <source>
        <dbReference type="EMBL" id="EIE24503.1"/>
    </source>
</evidence>
<feature type="transmembrane region" description="Helical" evidence="10">
    <location>
        <begin position="478"/>
        <end position="499"/>
    </location>
</feature>
<dbReference type="GO" id="GO:0015079">
    <property type="term" value="F:potassium ion transmembrane transporter activity"/>
    <property type="evidence" value="ECO:0007669"/>
    <property type="project" value="UniProtKB-UniRule"/>
</dbReference>
<dbReference type="Pfam" id="PF22776">
    <property type="entry name" value="K_trans_C"/>
    <property type="match status" value="1"/>
</dbReference>
<keyword evidence="9 10" id="KW-0472">Membrane</keyword>
<dbReference type="OrthoDB" id="504708at2759"/>
<comment type="subcellular location">
    <subcellularLocation>
        <location evidence="1 10">Membrane</location>
        <topology evidence="1 10">Multi-pass membrane protein</topology>
    </subcellularLocation>
</comment>
<keyword evidence="8 10" id="KW-0406">Ion transport</keyword>
<feature type="transmembrane region" description="Helical" evidence="10">
    <location>
        <begin position="322"/>
        <end position="342"/>
    </location>
</feature>
<feature type="domain" description="K+ potassium transporter C-terminal" evidence="13">
    <location>
        <begin position="606"/>
        <end position="694"/>
    </location>
</feature>
<feature type="domain" description="K+ potassium transporter integral membrane" evidence="12">
    <location>
        <begin position="60"/>
        <end position="571"/>
    </location>
</feature>
<name>I0Z1I4_COCSC</name>
<dbReference type="RefSeq" id="XP_005649047.1">
    <property type="nucleotide sequence ID" value="XM_005648990.1"/>
</dbReference>
<evidence type="ECO:0000256" key="3">
    <source>
        <dbReference type="ARBA" id="ARBA00022448"/>
    </source>
</evidence>
<comment type="caution">
    <text evidence="14">The sequence shown here is derived from an EMBL/GenBank/DDBJ whole genome shotgun (WGS) entry which is preliminary data.</text>
</comment>
<comment type="caution">
    <text evidence="10">Lacks conserved residue(s) required for the propagation of feature annotation.</text>
</comment>
<proteinExistence type="inferred from homology"/>
<reference evidence="14 15" key="1">
    <citation type="journal article" date="2012" name="Genome Biol.">
        <title>The genome of the polar eukaryotic microalga coccomyxa subellipsoidea reveals traits of cold adaptation.</title>
        <authorList>
            <person name="Blanc G."/>
            <person name="Agarkova I."/>
            <person name="Grimwood J."/>
            <person name="Kuo A."/>
            <person name="Brueggeman A."/>
            <person name="Dunigan D."/>
            <person name="Gurnon J."/>
            <person name="Ladunga I."/>
            <person name="Lindquist E."/>
            <person name="Lucas S."/>
            <person name="Pangilinan J."/>
            <person name="Proschold T."/>
            <person name="Salamov A."/>
            <person name="Schmutz J."/>
            <person name="Weeks D."/>
            <person name="Yamada T."/>
            <person name="Claverie J.M."/>
            <person name="Grigoriev I."/>
            <person name="Van Etten J."/>
            <person name="Lomsadze A."/>
            <person name="Borodovsky M."/>
        </authorList>
    </citation>
    <scope>NUCLEOTIDE SEQUENCE [LARGE SCALE GENOMIC DNA]</scope>
    <source>
        <strain evidence="14 15">C-169</strain>
    </source>
</reference>
<dbReference type="GeneID" id="17042505"/>
<feature type="transmembrane region" description="Helical" evidence="10">
    <location>
        <begin position="396"/>
        <end position="426"/>
    </location>
</feature>
<accession>I0Z1I4</accession>
<evidence type="ECO:0000256" key="8">
    <source>
        <dbReference type="ARBA" id="ARBA00023065"/>
    </source>
</evidence>
<feature type="transmembrane region" description="Helical" evidence="10">
    <location>
        <begin position="246"/>
        <end position="265"/>
    </location>
</feature>
<evidence type="ECO:0000256" key="1">
    <source>
        <dbReference type="ARBA" id="ARBA00004141"/>
    </source>
</evidence>
<feature type="transmembrane region" description="Helical" evidence="10">
    <location>
        <begin position="208"/>
        <end position="226"/>
    </location>
</feature>
<evidence type="ECO:0000256" key="11">
    <source>
        <dbReference type="SAM" id="MobiDB-lite"/>
    </source>
</evidence>
<feature type="transmembrane region" description="Helical" evidence="10">
    <location>
        <begin position="446"/>
        <end position="466"/>
    </location>
</feature>
<dbReference type="InterPro" id="IPR053952">
    <property type="entry name" value="K_trans_C"/>
</dbReference>
<dbReference type="EMBL" id="AGSI01000005">
    <property type="protein sequence ID" value="EIE24503.1"/>
    <property type="molecule type" value="Genomic_DNA"/>
</dbReference>
<organism evidence="14 15">
    <name type="scientific">Coccomyxa subellipsoidea (strain C-169)</name>
    <name type="common">Green microalga</name>
    <dbReference type="NCBI Taxonomy" id="574566"/>
    <lineage>
        <taxon>Eukaryota</taxon>
        <taxon>Viridiplantae</taxon>
        <taxon>Chlorophyta</taxon>
        <taxon>core chlorophytes</taxon>
        <taxon>Trebouxiophyceae</taxon>
        <taxon>Trebouxiophyceae incertae sedis</taxon>
        <taxon>Coccomyxaceae</taxon>
        <taxon>Coccomyxa</taxon>
        <taxon>Coccomyxa subellipsoidea</taxon>
    </lineage>
</organism>
<keyword evidence="3" id="KW-0813">Transport</keyword>
<evidence type="ECO:0000313" key="15">
    <source>
        <dbReference type="Proteomes" id="UP000007264"/>
    </source>
</evidence>
<dbReference type="GO" id="GO:0016020">
    <property type="term" value="C:membrane"/>
    <property type="evidence" value="ECO:0007669"/>
    <property type="project" value="UniProtKB-SubCell"/>
</dbReference>
<keyword evidence="7 10" id="KW-1133">Transmembrane helix</keyword>
<dbReference type="KEGG" id="csl:COCSUDRAFT_46832"/>
<evidence type="ECO:0000256" key="7">
    <source>
        <dbReference type="ARBA" id="ARBA00022989"/>
    </source>
</evidence>
<evidence type="ECO:0000256" key="9">
    <source>
        <dbReference type="ARBA" id="ARBA00023136"/>
    </source>
</evidence>
<keyword evidence="15" id="KW-1185">Reference proteome</keyword>
<dbReference type="PANTHER" id="PTHR30540:SF83">
    <property type="entry name" value="K+ POTASSIUM TRANSPORTER"/>
    <property type="match status" value="1"/>
</dbReference>
<feature type="transmembrane region" description="Helical" evidence="10">
    <location>
        <begin position="92"/>
        <end position="113"/>
    </location>
</feature>
<comment type="function">
    <text evidence="10">Potassium transporter.</text>
</comment>
<evidence type="ECO:0000256" key="5">
    <source>
        <dbReference type="ARBA" id="ARBA00022692"/>
    </source>
</evidence>
<evidence type="ECO:0000256" key="10">
    <source>
        <dbReference type="RuleBase" id="RU321113"/>
    </source>
</evidence>
<evidence type="ECO:0000259" key="13">
    <source>
        <dbReference type="Pfam" id="PF22776"/>
    </source>
</evidence>
<dbReference type="InterPro" id="IPR003855">
    <property type="entry name" value="K+_transporter"/>
</dbReference>
<dbReference type="eggNOG" id="ENOG502QPSA">
    <property type="taxonomic scope" value="Eukaryota"/>
</dbReference>
<evidence type="ECO:0000256" key="6">
    <source>
        <dbReference type="ARBA" id="ARBA00022958"/>
    </source>
</evidence>
<keyword evidence="4 10" id="KW-0633">Potassium transport</keyword>
<feature type="transmembrane region" description="Helical" evidence="10">
    <location>
        <begin position="531"/>
        <end position="552"/>
    </location>
</feature>
<evidence type="ECO:0000259" key="12">
    <source>
        <dbReference type="Pfam" id="PF02705"/>
    </source>
</evidence>
<dbReference type="Pfam" id="PF02705">
    <property type="entry name" value="K_trans"/>
    <property type="match status" value="1"/>
</dbReference>
<evidence type="ECO:0000256" key="2">
    <source>
        <dbReference type="ARBA" id="ARBA00008440"/>
    </source>
</evidence>
<dbReference type="NCBIfam" id="TIGR00794">
    <property type="entry name" value="kup"/>
    <property type="match status" value="1"/>
</dbReference>